<sequence length="459" mass="51357">MRLRTAILSPCCSSPSSPHVIMASSKKSQPKRNNHKSPDQAPPRITSNVKQNLQILRLWKDLQSQKSSTPRPATSYRKKKVVKEELPQDTELYKDPTTNLYYTNQGLDTSVPVLLVDGYNVCGYWAKLKKHFMKGRLDIARQKLIDELIAFSVIKEVKVVVVFDAMMSGLPTHTESFAGIDVIFSSDTCADAWIEKEVVALKVDGCPKVWVVTSDVCQQQAAHGAGAFVWSCKALVSEIKASQREFEQILNEHSYTEGIDIFGLLGASFTLYNIQIHVRLFIRCDRLYSPRSGFGSTRPCRTRILDGIHLDPIRTLPGSHGTECTTKRMPRPTRSTINGQTLGQRQDRPCRDLLDPLAPCDRSTHSTAGCCLRRPPGCQQRHHLTVCSNADEVPPHEMNASETPTRLSLLPKCEVAAVADAVLALLHTHPYTIIEVHCYVLTYTLYMHGKSALLFWSCN</sequence>
<dbReference type="InterPro" id="IPR010298">
    <property type="entry name" value="YacP-like"/>
</dbReference>
<evidence type="ECO:0000313" key="3">
    <source>
        <dbReference type="Proteomes" id="UP001055439"/>
    </source>
</evidence>
<organism evidence="2 3">
    <name type="scientific">Musa troglodytarum</name>
    <name type="common">fe'i banana</name>
    <dbReference type="NCBI Taxonomy" id="320322"/>
    <lineage>
        <taxon>Eukaryota</taxon>
        <taxon>Viridiplantae</taxon>
        <taxon>Streptophyta</taxon>
        <taxon>Embryophyta</taxon>
        <taxon>Tracheophyta</taxon>
        <taxon>Spermatophyta</taxon>
        <taxon>Magnoliopsida</taxon>
        <taxon>Liliopsida</taxon>
        <taxon>Zingiberales</taxon>
        <taxon>Musaceae</taxon>
        <taxon>Musa</taxon>
    </lineage>
</organism>
<reference evidence="2" key="1">
    <citation type="submission" date="2022-05" db="EMBL/GenBank/DDBJ databases">
        <title>The Musa troglodytarum L. genome provides insights into the mechanism of non-climacteric behaviour and enrichment of carotenoids.</title>
        <authorList>
            <person name="Wang J."/>
        </authorList>
    </citation>
    <scope>NUCLEOTIDE SEQUENCE</scope>
    <source>
        <tissue evidence="2">Leaf</tissue>
    </source>
</reference>
<dbReference type="Proteomes" id="UP001055439">
    <property type="component" value="Chromosome 1"/>
</dbReference>
<gene>
    <name evidence="2" type="ORF">MUK42_09551</name>
</gene>
<accession>A0A9E7ECC7</accession>
<proteinExistence type="predicted"/>
<dbReference type="CDD" id="cd10912">
    <property type="entry name" value="PIN_YacP-like"/>
    <property type="match status" value="1"/>
</dbReference>
<feature type="region of interest" description="Disordered" evidence="1">
    <location>
        <begin position="1"/>
        <end position="47"/>
    </location>
</feature>
<dbReference type="AlphaFoldDB" id="A0A9E7ECC7"/>
<dbReference type="EMBL" id="CP097502">
    <property type="protein sequence ID" value="URD73353.1"/>
    <property type="molecule type" value="Genomic_DNA"/>
</dbReference>
<keyword evidence="3" id="KW-1185">Reference proteome</keyword>
<evidence type="ECO:0000256" key="1">
    <source>
        <dbReference type="SAM" id="MobiDB-lite"/>
    </source>
</evidence>
<evidence type="ECO:0000313" key="2">
    <source>
        <dbReference type="EMBL" id="URD73353.1"/>
    </source>
</evidence>
<dbReference type="PANTHER" id="PTHR34547">
    <property type="entry name" value="YACP-LIKE NYN DOMAIN PROTEIN"/>
    <property type="match status" value="1"/>
</dbReference>
<dbReference type="OrthoDB" id="513221at2759"/>
<feature type="region of interest" description="Disordered" evidence="1">
    <location>
        <begin position="319"/>
        <end position="344"/>
    </location>
</feature>
<name>A0A9E7ECC7_9LILI</name>
<protein>
    <submittedName>
        <fullName evidence="2">RNA-binding protein containing a PIN domain</fullName>
    </submittedName>
</protein>
<feature type="compositionally biased region" description="Low complexity" evidence="1">
    <location>
        <begin position="9"/>
        <end position="18"/>
    </location>
</feature>
<dbReference type="Pfam" id="PF05991">
    <property type="entry name" value="NYN_YacP"/>
    <property type="match status" value="1"/>
</dbReference>
<dbReference type="PANTHER" id="PTHR34547:SF1">
    <property type="entry name" value="YACP-LIKE NYN DOMAIN PROTEIN"/>
    <property type="match status" value="1"/>
</dbReference>
<feature type="compositionally biased region" description="Polar residues" evidence="1">
    <location>
        <begin position="333"/>
        <end position="344"/>
    </location>
</feature>